<dbReference type="OrthoDB" id="9812206at2"/>
<dbReference type="AlphaFoldDB" id="E4RW17"/>
<dbReference type="STRING" id="649349.Lbys_0382"/>
<dbReference type="HOGENOM" id="CLU_018272_3_2_10"/>
<comment type="pathway">
    <text evidence="2 10 12">Cofactor biosynthesis; thiamine diphosphate biosynthesis; thiamine phosphate from 4-amino-2-methyl-5-diphosphomethylpyrimidine and 4-methyl-5-(2-phosphoethyl)-thiazole: step 1/1.</text>
</comment>
<dbReference type="NCBIfam" id="TIGR00693">
    <property type="entry name" value="thiE"/>
    <property type="match status" value="1"/>
</dbReference>
<evidence type="ECO:0000256" key="4">
    <source>
        <dbReference type="ARBA" id="ARBA00022723"/>
    </source>
</evidence>
<comment type="catalytic activity">
    <reaction evidence="7 10 11">
        <text>4-methyl-5-(2-phosphooxyethyl)-thiazole + 4-amino-2-methyl-5-(diphosphooxymethyl)pyrimidine + H(+) = thiamine phosphate + diphosphate</text>
        <dbReference type="Rhea" id="RHEA:22328"/>
        <dbReference type="ChEBI" id="CHEBI:15378"/>
        <dbReference type="ChEBI" id="CHEBI:33019"/>
        <dbReference type="ChEBI" id="CHEBI:37575"/>
        <dbReference type="ChEBI" id="CHEBI:57841"/>
        <dbReference type="ChEBI" id="CHEBI:58296"/>
        <dbReference type="EC" id="2.5.1.3"/>
    </reaction>
</comment>
<feature type="binding site" evidence="10">
    <location>
        <begin position="179"/>
        <end position="180"/>
    </location>
    <ligand>
        <name>2-[(2R,5Z)-2-carboxy-4-methylthiazol-5(2H)-ylidene]ethyl phosphate</name>
        <dbReference type="ChEBI" id="CHEBI:62899"/>
    </ligand>
</feature>
<dbReference type="HAMAP" id="MF_00097">
    <property type="entry name" value="TMP_synthase"/>
    <property type="match status" value="1"/>
</dbReference>
<comment type="similarity">
    <text evidence="10 11">Belongs to the thiamine-phosphate synthase family.</text>
</comment>
<dbReference type="FunFam" id="3.20.20.70:FF:000096">
    <property type="entry name" value="Thiamine-phosphate synthase"/>
    <property type="match status" value="1"/>
</dbReference>
<evidence type="ECO:0000256" key="3">
    <source>
        <dbReference type="ARBA" id="ARBA00022679"/>
    </source>
</evidence>
<evidence type="ECO:0000259" key="13">
    <source>
        <dbReference type="Pfam" id="PF02581"/>
    </source>
</evidence>
<proteinExistence type="inferred from homology"/>
<dbReference type="InterPro" id="IPR013785">
    <property type="entry name" value="Aldolase_TIM"/>
</dbReference>
<gene>
    <name evidence="10" type="primary">thiE</name>
    <name evidence="14" type="ordered locus">Lbys_0382</name>
</gene>
<dbReference type="InterPro" id="IPR036206">
    <property type="entry name" value="ThiamineP_synth_sf"/>
</dbReference>
<keyword evidence="15" id="KW-1185">Reference proteome</keyword>
<dbReference type="Pfam" id="PF02581">
    <property type="entry name" value="TMP-TENI"/>
    <property type="match status" value="1"/>
</dbReference>
<dbReference type="Gene3D" id="3.20.20.70">
    <property type="entry name" value="Aldolase class I"/>
    <property type="match status" value="1"/>
</dbReference>
<organism evidence="14 15">
    <name type="scientific">Leadbetterella byssophila (strain DSM 17132 / JCM 16389 / KACC 11308 / NBRC 106382 / 4M15)</name>
    <dbReference type="NCBI Taxonomy" id="649349"/>
    <lineage>
        <taxon>Bacteria</taxon>
        <taxon>Pseudomonadati</taxon>
        <taxon>Bacteroidota</taxon>
        <taxon>Cytophagia</taxon>
        <taxon>Cytophagales</taxon>
        <taxon>Leadbetterellaceae</taxon>
        <taxon>Leadbetterella</taxon>
    </lineage>
</organism>
<evidence type="ECO:0000256" key="2">
    <source>
        <dbReference type="ARBA" id="ARBA00005165"/>
    </source>
</evidence>
<dbReference type="GO" id="GO:0005737">
    <property type="term" value="C:cytoplasm"/>
    <property type="evidence" value="ECO:0007669"/>
    <property type="project" value="TreeGrafter"/>
</dbReference>
<dbReference type="RefSeq" id="WP_013407215.1">
    <property type="nucleotide sequence ID" value="NC_014655.1"/>
</dbReference>
<dbReference type="Proteomes" id="UP000007435">
    <property type="component" value="Chromosome"/>
</dbReference>
<evidence type="ECO:0000313" key="15">
    <source>
        <dbReference type="Proteomes" id="UP000007435"/>
    </source>
</evidence>
<dbReference type="GO" id="GO:0004789">
    <property type="term" value="F:thiamine-phosphate diphosphorylase activity"/>
    <property type="evidence" value="ECO:0007669"/>
    <property type="project" value="UniProtKB-UniRule"/>
</dbReference>
<feature type="binding site" evidence="10">
    <location>
        <position position="66"/>
    </location>
    <ligand>
        <name>Mg(2+)</name>
        <dbReference type="ChEBI" id="CHEBI:18420"/>
    </ligand>
</feature>
<dbReference type="InterPro" id="IPR034291">
    <property type="entry name" value="TMP_synthase"/>
</dbReference>
<evidence type="ECO:0000256" key="10">
    <source>
        <dbReference type="HAMAP-Rule" id="MF_00097"/>
    </source>
</evidence>
<dbReference type="eggNOG" id="COG0352">
    <property type="taxonomic scope" value="Bacteria"/>
</dbReference>
<keyword evidence="6 10" id="KW-0784">Thiamine biosynthesis</keyword>
<evidence type="ECO:0000256" key="5">
    <source>
        <dbReference type="ARBA" id="ARBA00022842"/>
    </source>
</evidence>
<dbReference type="UniPathway" id="UPA00060">
    <property type="reaction ID" value="UER00141"/>
</dbReference>
<evidence type="ECO:0000256" key="9">
    <source>
        <dbReference type="ARBA" id="ARBA00047883"/>
    </source>
</evidence>
<dbReference type="GO" id="GO:0009228">
    <property type="term" value="P:thiamine biosynthetic process"/>
    <property type="evidence" value="ECO:0007669"/>
    <property type="project" value="UniProtKB-KW"/>
</dbReference>
<evidence type="ECO:0000256" key="8">
    <source>
        <dbReference type="ARBA" id="ARBA00047851"/>
    </source>
</evidence>
<dbReference type="InterPro" id="IPR022998">
    <property type="entry name" value="ThiamineP_synth_TenI"/>
</dbReference>
<reference key="1">
    <citation type="submission" date="2010-11" db="EMBL/GenBank/DDBJ databases">
        <title>The complete genome of Leadbetterella byssophila DSM 17132.</title>
        <authorList>
            <consortium name="US DOE Joint Genome Institute (JGI-PGF)"/>
            <person name="Lucas S."/>
            <person name="Copeland A."/>
            <person name="Lapidus A."/>
            <person name="Glavina del Rio T."/>
            <person name="Dalin E."/>
            <person name="Tice H."/>
            <person name="Bruce D."/>
            <person name="Goodwin L."/>
            <person name="Pitluck S."/>
            <person name="Kyrpides N."/>
            <person name="Mavromatis K."/>
            <person name="Ivanova N."/>
            <person name="Teshima H."/>
            <person name="Brettin T."/>
            <person name="Detter J.C."/>
            <person name="Han C."/>
            <person name="Tapia R."/>
            <person name="Land M."/>
            <person name="Hauser L."/>
            <person name="Markowitz V."/>
            <person name="Cheng J.-F."/>
            <person name="Hugenholtz P."/>
            <person name="Woyke T."/>
            <person name="Wu D."/>
            <person name="Tindall B."/>
            <person name="Pomrenke H.G."/>
            <person name="Brambilla E."/>
            <person name="Klenk H.-P."/>
            <person name="Eisen J.A."/>
        </authorList>
    </citation>
    <scope>NUCLEOTIDE SEQUENCE [LARGE SCALE GENOMIC DNA]</scope>
    <source>
        <strain>DSM 17132</strain>
    </source>
</reference>
<comment type="catalytic activity">
    <reaction evidence="8 10 11">
        <text>2-(2-carboxy-4-methylthiazol-5-yl)ethyl phosphate + 4-amino-2-methyl-5-(diphosphooxymethyl)pyrimidine + 2 H(+) = thiamine phosphate + CO2 + diphosphate</text>
        <dbReference type="Rhea" id="RHEA:47848"/>
        <dbReference type="ChEBI" id="CHEBI:15378"/>
        <dbReference type="ChEBI" id="CHEBI:16526"/>
        <dbReference type="ChEBI" id="CHEBI:33019"/>
        <dbReference type="ChEBI" id="CHEBI:37575"/>
        <dbReference type="ChEBI" id="CHEBI:57841"/>
        <dbReference type="ChEBI" id="CHEBI:62890"/>
        <dbReference type="EC" id="2.5.1.3"/>
    </reaction>
</comment>
<feature type="binding site" evidence="10">
    <location>
        <position position="102"/>
    </location>
    <ligand>
        <name>4-amino-2-methyl-5-(diphosphooxymethyl)pyrimidine</name>
        <dbReference type="ChEBI" id="CHEBI:57841"/>
    </ligand>
</feature>
<evidence type="ECO:0000256" key="12">
    <source>
        <dbReference type="RuleBase" id="RU004253"/>
    </source>
</evidence>
<dbReference type="CDD" id="cd00564">
    <property type="entry name" value="TMP_TenI"/>
    <property type="match status" value="1"/>
</dbReference>
<comment type="catalytic activity">
    <reaction evidence="9 10 11">
        <text>2-[(2R,5Z)-2-carboxy-4-methylthiazol-5(2H)-ylidene]ethyl phosphate + 4-amino-2-methyl-5-(diphosphooxymethyl)pyrimidine + 2 H(+) = thiamine phosphate + CO2 + diphosphate</text>
        <dbReference type="Rhea" id="RHEA:47844"/>
        <dbReference type="ChEBI" id="CHEBI:15378"/>
        <dbReference type="ChEBI" id="CHEBI:16526"/>
        <dbReference type="ChEBI" id="CHEBI:33019"/>
        <dbReference type="ChEBI" id="CHEBI:37575"/>
        <dbReference type="ChEBI" id="CHEBI:57841"/>
        <dbReference type="ChEBI" id="CHEBI:62899"/>
        <dbReference type="EC" id="2.5.1.3"/>
    </reaction>
</comment>
<dbReference type="EMBL" id="CP002305">
    <property type="protein sequence ID" value="ADQ16160.1"/>
    <property type="molecule type" value="Genomic_DNA"/>
</dbReference>
<feature type="binding site" evidence="10">
    <location>
        <position position="159"/>
    </location>
    <ligand>
        <name>2-[(2R,5Z)-2-carboxy-4-methylthiazol-5(2H)-ylidene]ethyl phosphate</name>
        <dbReference type="ChEBI" id="CHEBI:62899"/>
    </ligand>
</feature>
<evidence type="ECO:0000256" key="6">
    <source>
        <dbReference type="ARBA" id="ARBA00022977"/>
    </source>
</evidence>
<keyword evidence="5 10" id="KW-0460">Magnesium</keyword>
<feature type="binding site" evidence="10">
    <location>
        <position position="131"/>
    </location>
    <ligand>
        <name>4-amino-2-methyl-5-(diphosphooxymethyl)pyrimidine</name>
        <dbReference type="ChEBI" id="CHEBI:57841"/>
    </ligand>
</feature>
<feature type="binding site" evidence="10">
    <location>
        <position position="65"/>
    </location>
    <ligand>
        <name>4-amino-2-methyl-5-(diphosphooxymethyl)pyrimidine</name>
        <dbReference type="ChEBI" id="CHEBI:57841"/>
    </ligand>
</feature>
<dbReference type="SUPFAM" id="SSF51391">
    <property type="entry name" value="Thiamin phosphate synthase"/>
    <property type="match status" value="1"/>
</dbReference>
<evidence type="ECO:0000313" key="14">
    <source>
        <dbReference type="EMBL" id="ADQ16160.1"/>
    </source>
</evidence>
<name>E4RW17_LEAB4</name>
<dbReference type="PANTHER" id="PTHR20857">
    <property type="entry name" value="THIAMINE-PHOSPHATE PYROPHOSPHORYLASE"/>
    <property type="match status" value="1"/>
</dbReference>
<comment type="function">
    <text evidence="1 10">Condenses 4-methyl-5-(beta-hydroxyethyl)thiazole monophosphate (THZ-P) and 2-methyl-4-amino-5-hydroxymethyl pyrimidine pyrophosphate (HMP-PP) to form thiamine monophosphate (TMP).</text>
</comment>
<dbReference type="PANTHER" id="PTHR20857:SF23">
    <property type="entry name" value="THIAMINE BIOSYNTHETIC BIFUNCTIONAL ENZYME"/>
    <property type="match status" value="1"/>
</dbReference>
<evidence type="ECO:0000256" key="7">
    <source>
        <dbReference type="ARBA" id="ARBA00047334"/>
    </source>
</evidence>
<evidence type="ECO:0000256" key="1">
    <source>
        <dbReference type="ARBA" id="ARBA00003814"/>
    </source>
</evidence>
<reference evidence="14 15" key="2">
    <citation type="journal article" date="2011" name="Stand. Genomic Sci.">
        <title>Complete genome sequence of Leadbetterella byssophila type strain (4M15).</title>
        <authorList>
            <person name="Abt B."/>
            <person name="Teshima H."/>
            <person name="Lucas S."/>
            <person name="Lapidus A."/>
            <person name="Del Rio T.G."/>
            <person name="Nolan M."/>
            <person name="Tice H."/>
            <person name="Cheng J.F."/>
            <person name="Pitluck S."/>
            <person name="Liolios K."/>
            <person name="Pagani I."/>
            <person name="Ivanova N."/>
            <person name="Mavromatis K."/>
            <person name="Pati A."/>
            <person name="Tapia R."/>
            <person name="Han C."/>
            <person name="Goodwin L."/>
            <person name="Chen A."/>
            <person name="Palaniappan K."/>
            <person name="Land M."/>
            <person name="Hauser L."/>
            <person name="Chang Y.J."/>
            <person name="Jeffries C.D."/>
            <person name="Rohde M."/>
            <person name="Goker M."/>
            <person name="Tindall B.J."/>
            <person name="Detter J.C."/>
            <person name="Woyke T."/>
            <person name="Bristow J."/>
            <person name="Eisen J.A."/>
            <person name="Markowitz V."/>
            <person name="Hugenholtz P."/>
            <person name="Klenk H.P."/>
            <person name="Kyrpides N.C."/>
        </authorList>
    </citation>
    <scope>NUCLEOTIDE SEQUENCE [LARGE SCALE GENOMIC DNA]</scope>
    <source>
        <strain evidence="15">DSM 17132 / JCM 16389 / KACC 11308 / NBRC 106382 / 4M15</strain>
    </source>
</reference>
<feature type="domain" description="Thiamine phosphate synthase/TenI" evidence="13">
    <location>
        <begin position="3"/>
        <end position="182"/>
    </location>
</feature>
<evidence type="ECO:0000256" key="11">
    <source>
        <dbReference type="RuleBase" id="RU003826"/>
    </source>
</evidence>
<dbReference type="EC" id="2.5.1.3" evidence="10"/>
<keyword evidence="4 10" id="KW-0479">Metal-binding</keyword>
<dbReference type="KEGG" id="lby:Lbys_0382"/>
<dbReference type="GO" id="GO:0000287">
    <property type="term" value="F:magnesium ion binding"/>
    <property type="evidence" value="ECO:0007669"/>
    <property type="project" value="UniProtKB-UniRule"/>
</dbReference>
<protein>
    <recommendedName>
        <fullName evidence="10">Thiamine-phosphate synthase</fullName>
        <shortName evidence="10">TP synthase</shortName>
        <shortName evidence="10">TPS</shortName>
        <ecNumber evidence="10">2.5.1.3</ecNumber>
    </recommendedName>
    <alternativeName>
        <fullName evidence="10">Thiamine-phosphate pyrophosphorylase</fullName>
        <shortName evidence="10">TMP pyrophosphorylase</shortName>
        <shortName evidence="10">TMP-PPase</shortName>
    </alternativeName>
</protein>
<comment type="cofactor">
    <cofactor evidence="10">
        <name>Mg(2+)</name>
        <dbReference type="ChEBI" id="CHEBI:18420"/>
    </cofactor>
    <text evidence="10">Binds 1 Mg(2+) ion per subunit.</text>
</comment>
<sequence>MQLYLVISQDACGSRDFLEVAKEAILGGVDIIQLREKKLQEEEFLYRAQALHKITQLHKIPLVINDNLNVALEVGAEGVHVGLNDMPPVQVRKKWKGMMGWSIEYLDQLTSPEIHAVDYIAASPVFSTPTKEDTVTEWGIEGIKKIKSLSKLPLVAIGGVNIKNARKILEAGADSLAVVSAICQAKDPKGAAYQLKSFFNP</sequence>
<feature type="binding site" evidence="10">
    <location>
        <position position="85"/>
    </location>
    <ligand>
        <name>Mg(2+)</name>
        <dbReference type="ChEBI" id="CHEBI:18420"/>
    </ligand>
</feature>
<keyword evidence="3 10" id="KW-0808">Transferase</keyword>
<accession>E4RW17</accession>
<feature type="binding site" evidence="10">
    <location>
        <begin position="33"/>
        <end position="37"/>
    </location>
    <ligand>
        <name>4-amino-2-methyl-5-(diphosphooxymethyl)pyrimidine</name>
        <dbReference type="ChEBI" id="CHEBI:57841"/>
    </ligand>
</feature>
<dbReference type="GO" id="GO:0009229">
    <property type="term" value="P:thiamine diphosphate biosynthetic process"/>
    <property type="evidence" value="ECO:0007669"/>
    <property type="project" value="UniProtKB-UniRule"/>
</dbReference>
<feature type="binding site" evidence="10">
    <location>
        <begin position="128"/>
        <end position="130"/>
    </location>
    <ligand>
        <name>2-[(2R,5Z)-2-carboxy-4-methylthiazol-5(2H)-ylidene]ethyl phosphate</name>
        <dbReference type="ChEBI" id="CHEBI:62899"/>
    </ligand>
</feature>